<dbReference type="GO" id="GO:0051298">
    <property type="term" value="P:centrosome duplication"/>
    <property type="evidence" value="ECO:0007669"/>
    <property type="project" value="TreeGrafter"/>
</dbReference>
<dbReference type="InterPro" id="IPR005062">
    <property type="entry name" value="SAC3/GANP/THP3_conserved"/>
</dbReference>
<dbReference type="GO" id="GO:0051225">
    <property type="term" value="P:spindle assembly"/>
    <property type="evidence" value="ECO:0007669"/>
    <property type="project" value="TreeGrafter"/>
</dbReference>
<dbReference type="Proteomes" id="UP000694892">
    <property type="component" value="Chromosome 4L"/>
</dbReference>
<feature type="domain" description="SAC3/GANP/THP3 conserved" evidence="1">
    <location>
        <begin position="1"/>
        <end position="174"/>
    </location>
</feature>
<protein>
    <recommendedName>
        <fullName evidence="1">SAC3/GANP/THP3 conserved domain-containing protein</fullName>
    </recommendedName>
</protein>
<reference evidence="3" key="1">
    <citation type="journal article" date="2016" name="Nature">
        <title>Genome evolution in the allotetraploid frog Xenopus laevis.</title>
        <authorList>
            <person name="Session A.M."/>
            <person name="Uno Y."/>
            <person name="Kwon T."/>
            <person name="Chapman J.A."/>
            <person name="Toyoda A."/>
            <person name="Takahashi S."/>
            <person name="Fukui A."/>
            <person name="Hikosaka A."/>
            <person name="Suzuki A."/>
            <person name="Kondo M."/>
            <person name="van Heeringen S.J."/>
            <person name="Quigley I."/>
            <person name="Heinz S."/>
            <person name="Ogino H."/>
            <person name="Ochi H."/>
            <person name="Hellsten U."/>
            <person name="Lyons J.B."/>
            <person name="Simakov O."/>
            <person name="Putnam N."/>
            <person name="Stites J."/>
            <person name="Kuroki Y."/>
            <person name="Tanaka T."/>
            <person name="Michiue T."/>
            <person name="Watanabe M."/>
            <person name="Bogdanovic O."/>
            <person name="Lister R."/>
            <person name="Georgiou G."/>
            <person name="Paranjpe S.S."/>
            <person name="van Kruijsbergen I."/>
            <person name="Shu S."/>
            <person name="Carlson J."/>
            <person name="Kinoshita T."/>
            <person name="Ohta Y."/>
            <person name="Mawaribuchi S."/>
            <person name="Jenkins J."/>
            <person name="Grimwood J."/>
            <person name="Schmutz J."/>
            <person name="Mitros T."/>
            <person name="Mozaffari S.V."/>
            <person name="Suzuki Y."/>
            <person name="Haramoto Y."/>
            <person name="Yamamoto T.S."/>
            <person name="Takagi C."/>
            <person name="Heald R."/>
            <person name="Miller K."/>
            <person name="Haudenschild C."/>
            <person name="Kitzman J."/>
            <person name="Nakayama T."/>
            <person name="Izutsu Y."/>
            <person name="Robert J."/>
            <person name="Fortriede J."/>
            <person name="Burns K."/>
            <person name="Lotay V."/>
            <person name="Karimi K."/>
            <person name="Yasuoka Y."/>
            <person name="Dichmann D.S."/>
            <person name="Flajnik M.F."/>
            <person name="Houston D.W."/>
            <person name="Shendure J."/>
            <person name="DuPasquier L."/>
            <person name="Vize P.D."/>
            <person name="Zorn A.M."/>
            <person name="Ito M."/>
            <person name="Marcotte E.M."/>
            <person name="Wallingford J.B."/>
            <person name="Ito Y."/>
            <person name="Asashima M."/>
            <person name="Ueno N."/>
            <person name="Matsuda Y."/>
            <person name="Veenstra G.J."/>
            <person name="Fujiyama A."/>
            <person name="Harland R.M."/>
            <person name="Taira M."/>
            <person name="Rokhsar D.S."/>
        </authorList>
    </citation>
    <scope>NUCLEOTIDE SEQUENCE [LARGE SCALE GENOMIC DNA]</scope>
    <source>
        <strain evidence="3">J</strain>
    </source>
</reference>
<gene>
    <name evidence="2" type="ORF">XELAEV_18022144mg</name>
</gene>
<accession>A0A974D480</accession>
<dbReference type="PANTHER" id="PTHR12436:SF38">
    <property type="entry name" value="SAC3 DOMAIN-CONTAINING PROTEIN 1"/>
    <property type="match status" value="1"/>
</dbReference>
<dbReference type="GO" id="GO:0005634">
    <property type="term" value="C:nucleus"/>
    <property type="evidence" value="ECO:0007669"/>
    <property type="project" value="TreeGrafter"/>
</dbReference>
<dbReference type="EMBL" id="CM004472">
    <property type="protein sequence ID" value="OCT84006.1"/>
    <property type="molecule type" value="Genomic_DNA"/>
</dbReference>
<dbReference type="Gene3D" id="1.25.40.990">
    <property type="match status" value="1"/>
</dbReference>
<dbReference type="Pfam" id="PF03399">
    <property type="entry name" value="SAC3_GANP"/>
    <property type="match status" value="1"/>
</dbReference>
<proteinExistence type="predicted"/>
<evidence type="ECO:0000313" key="3">
    <source>
        <dbReference type="Proteomes" id="UP000694892"/>
    </source>
</evidence>
<dbReference type="InterPro" id="IPR045107">
    <property type="entry name" value="SAC3/GANP/THP3"/>
</dbReference>
<evidence type="ECO:0000313" key="2">
    <source>
        <dbReference type="EMBL" id="OCT84006.1"/>
    </source>
</evidence>
<name>A0A974D480_XENLA</name>
<evidence type="ECO:0000259" key="1">
    <source>
        <dbReference type="Pfam" id="PF03399"/>
    </source>
</evidence>
<dbReference type="GO" id="GO:0005819">
    <property type="term" value="C:spindle"/>
    <property type="evidence" value="ECO:0007669"/>
    <property type="project" value="TreeGrafter"/>
</dbReference>
<dbReference type="OMA" id="MCPDRER"/>
<sequence>MCPRKQRLERERQWWLSFETMDGQRARRGHRGQEISLYGNNRPAAGKELSSPCDLRPPAVLLKTVRYLLMKVWDSVSEMDLGKYSFVFDRLRAVKKDMTVQRVSGLSGAVVLEESLGFLLCAPYLVRHLKSNDEVLHATQEWGSFAELMECYREDVRNRRKATFQPFFILYDLDKVLSLFTLPPVFPTI</sequence>
<dbReference type="GO" id="GO:0005813">
    <property type="term" value="C:centrosome"/>
    <property type="evidence" value="ECO:0007669"/>
    <property type="project" value="TreeGrafter"/>
</dbReference>
<organism evidence="2 3">
    <name type="scientific">Xenopus laevis</name>
    <name type="common">African clawed frog</name>
    <dbReference type="NCBI Taxonomy" id="8355"/>
    <lineage>
        <taxon>Eukaryota</taxon>
        <taxon>Metazoa</taxon>
        <taxon>Chordata</taxon>
        <taxon>Craniata</taxon>
        <taxon>Vertebrata</taxon>
        <taxon>Euteleostomi</taxon>
        <taxon>Amphibia</taxon>
        <taxon>Batrachia</taxon>
        <taxon>Anura</taxon>
        <taxon>Pipoidea</taxon>
        <taxon>Pipidae</taxon>
        <taxon>Xenopodinae</taxon>
        <taxon>Xenopus</taxon>
        <taxon>Xenopus</taxon>
    </lineage>
</organism>
<dbReference type="PANTHER" id="PTHR12436">
    <property type="entry name" value="80 KDA MCM3-ASSOCIATED PROTEIN"/>
    <property type="match status" value="1"/>
</dbReference>
<dbReference type="AlphaFoldDB" id="A0A974D480"/>